<proteinExistence type="predicted"/>
<sequence length="234" mass="26184">MPLTTSLSEAVSGCDVHQRERTEDQINIHSYWTQLSEEASKQPSVWDKRHDSTALNRYPRREYVYGILWKKKTSSVNQSSIGCRTSNLPDVCWDFELSLAVVLMVLAGILILALLYWVLLLRHRLRVAQAGNTLEYFGFYHMAQYDLKELPVVTPSLPSPPPPVPPPPPLHVTPPPPPVLYMSTPIIHTTPPSPHPSCGASSDAEVYSRIGVLRPTRPSSVSQTQVILFEHSAL</sequence>
<dbReference type="EMBL" id="JAAMOB010000021">
    <property type="protein sequence ID" value="KAF4098630.1"/>
    <property type="molecule type" value="Genomic_DNA"/>
</dbReference>
<evidence type="ECO:0000313" key="3">
    <source>
        <dbReference type="Proteomes" id="UP000579812"/>
    </source>
</evidence>
<keyword evidence="3" id="KW-1185">Reference proteome</keyword>
<feature type="transmembrane region" description="Helical" evidence="1">
    <location>
        <begin position="97"/>
        <end position="119"/>
    </location>
</feature>
<gene>
    <name evidence="2" type="ORF">G5714_020660</name>
</gene>
<protein>
    <submittedName>
        <fullName evidence="2">Uncharacterized protein</fullName>
    </submittedName>
</protein>
<comment type="caution">
    <text evidence="2">The sequence shown here is derived from an EMBL/GenBank/DDBJ whole genome shotgun (WGS) entry which is preliminary data.</text>
</comment>
<evidence type="ECO:0000256" key="1">
    <source>
        <dbReference type="SAM" id="Phobius"/>
    </source>
</evidence>
<keyword evidence="1" id="KW-0472">Membrane</keyword>
<reference evidence="2 3" key="1">
    <citation type="submission" date="2020-04" db="EMBL/GenBank/DDBJ databases">
        <title>Chromosome-level genome assembly of a cyprinid fish Onychostoma macrolepis by integration of Nanopore Sequencing, Bionano and Hi-C technology.</title>
        <authorList>
            <person name="Wang D."/>
        </authorList>
    </citation>
    <scope>NUCLEOTIDE SEQUENCE [LARGE SCALE GENOMIC DNA]</scope>
    <source>
        <strain evidence="2">SWU-2019</strain>
        <tissue evidence="2">Muscle</tissue>
    </source>
</reference>
<dbReference type="Proteomes" id="UP000579812">
    <property type="component" value="Unassembled WGS sequence"/>
</dbReference>
<accession>A0A7J6BUF2</accession>
<keyword evidence="1" id="KW-0812">Transmembrane</keyword>
<dbReference type="AlphaFoldDB" id="A0A7J6BUF2"/>
<name>A0A7J6BUF2_9TELE</name>
<evidence type="ECO:0000313" key="2">
    <source>
        <dbReference type="EMBL" id="KAF4098630.1"/>
    </source>
</evidence>
<organism evidence="2 3">
    <name type="scientific">Onychostoma macrolepis</name>
    <dbReference type="NCBI Taxonomy" id="369639"/>
    <lineage>
        <taxon>Eukaryota</taxon>
        <taxon>Metazoa</taxon>
        <taxon>Chordata</taxon>
        <taxon>Craniata</taxon>
        <taxon>Vertebrata</taxon>
        <taxon>Euteleostomi</taxon>
        <taxon>Actinopterygii</taxon>
        <taxon>Neopterygii</taxon>
        <taxon>Teleostei</taxon>
        <taxon>Ostariophysi</taxon>
        <taxon>Cypriniformes</taxon>
        <taxon>Cyprinidae</taxon>
        <taxon>Acrossocheilinae</taxon>
        <taxon>Onychostoma</taxon>
    </lineage>
</organism>
<keyword evidence="1" id="KW-1133">Transmembrane helix</keyword>